<name>A0A2N5X1K5_9GAMM</name>
<dbReference type="Proteomes" id="UP000235005">
    <property type="component" value="Unassembled WGS sequence"/>
</dbReference>
<dbReference type="AlphaFoldDB" id="A0A2N5X1K5"/>
<proteinExistence type="predicted"/>
<evidence type="ECO:0000313" key="2">
    <source>
        <dbReference type="Proteomes" id="UP000235005"/>
    </source>
</evidence>
<keyword evidence="2" id="KW-1185">Reference proteome</keyword>
<sequence length="99" mass="10763">MQVILDELERRWLAMFVALAGGDDLPPGQRLRAEGMMEAVVLAGGVTEDELTSAMNASFSAAFGQSLAAAFGEDWRLFYPFPEIPAVARRAPVYPSTKD</sequence>
<reference evidence="1 2" key="1">
    <citation type="submission" date="2018-01" db="EMBL/GenBank/DDBJ databases">
        <title>The draft genome sequence of Halioglobus lutimaris HF004.</title>
        <authorList>
            <person name="Du Z.-J."/>
            <person name="Shi M.-J."/>
        </authorList>
    </citation>
    <scope>NUCLEOTIDE SEQUENCE [LARGE SCALE GENOMIC DNA]</scope>
    <source>
        <strain evidence="1 2">HF004</strain>
    </source>
</reference>
<protein>
    <submittedName>
        <fullName evidence="1">Uncharacterized protein</fullName>
    </submittedName>
</protein>
<gene>
    <name evidence="1" type="ORF">C0039_12555</name>
</gene>
<dbReference type="OrthoDB" id="5737974at2"/>
<comment type="caution">
    <text evidence="1">The sequence shown here is derived from an EMBL/GenBank/DDBJ whole genome shotgun (WGS) entry which is preliminary data.</text>
</comment>
<dbReference type="RefSeq" id="WP_101518242.1">
    <property type="nucleotide sequence ID" value="NZ_PKUS01000015.1"/>
</dbReference>
<organism evidence="1 2">
    <name type="scientific">Pseudohalioglobus lutimaris</name>
    <dbReference type="NCBI Taxonomy" id="1737061"/>
    <lineage>
        <taxon>Bacteria</taxon>
        <taxon>Pseudomonadati</taxon>
        <taxon>Pseudomonadota</taxon>
        <taxon>Gammaproteobacteria</taxon>
        <taxon>Cellvibrionales</taxon>
        <taxon>Halieaceae</taxon>
        <taxon>Pseudohalioglobus</taxon>
    </lineage>
</organism>
<evidence type="ECO:0000313" key="1">
    <source>
        <dbReference type="EMBL" id="PLW68366.1"/>
    </source>
</evidence>
<accession>A0A2N5X1K5</accession>
<dbReference type="EMBL" id="PKUS01000015">
    <property type="protein sequence ID" value="PLW68366.1"/>
    <property type="molecule type" value="Genomic_DNA"/>
</dbReference>